<feature type="domain" description="SusD-like N-terminal" evidence="8">
    <location>
        <begin position="81"/>
        <end position="250"/>
    </location>
</feature>
<feature type="domain" description="RagB/SusD" evidence="7">
    <location>
        <begin position="358"/>
        <end position="512"/>
    </location>
</feature>
<evidence type="ECO:0000259" key="8">
    <source>
        <dbReference type="Pfam" id="PF14322"/>
    </source>
</evidence>
<dbReference type="Pfam" id="PF07980">
    <property type="entry name" value="SusD_RagB"/>
    <property type="match status" value="1"/>
</dbReference>
<evidence type="ECO:0000313" key="10">
    <source>
        <dbReference type="Proteomes" id="UP000185781"/>
    </source>
</evidence>
<keyword evidence="5" id="KW-0998">Cell outer membrane</keyword>
<evidence type="ECO:0000256" key="6">
    <source>
        <dbReference type="SAM" id="SignalP"/>
    </source>
</evidence>
<keyword evidence="3 6" id="KW-0732">Signal</keyword>
<dbReference type="AlphaFoldDB" id="A0A1N7MTG5"/>
<evidence type="ECO:0000259" key="7">
    <source>
        <dbReference type="Pfam" id="PF07980"/>
    </source>
</evidence>
<comment type="subcellular location">
    <subcellularLocation>
        <location evidence="1">Cell outer membrane</location>
    </subcellularLocation>
</comment>
<feature type="chain" id="PRO_5012184883" evidence="6">
    <location>
        <begin position="27"/>
        <end position="513"/>
    </location>
</feature>
<evidence type="ECO:0000256" key="1">
    <source>
        <dbReference type="ARBA" id="ARBA00004442"/>
    </source>
</evidence>
<proteinExistence type="inferred from homology"/>
<dbReference type="EMBL" id="FTOV01000003">
    <property type="protein sequence ID" value="SIS89149.1"/>
    <property type="molecule type" value="Genomic_DNA"/>
</dbReference>
<dbReference type="InterPro" id="IPR033985">
    <property type="entry name" value="SusD-like_N"/>
</dbReference>
<keyword evidence="4" id="KW-0472">Membrane</keyword>
<dbReference type="Proteomes" id="UP000185781">
    <property type="component" value="Unassembled WGS sequence"/>
</dbReference>
<dbReference type="STRING" id="373672.SAMN05421785_103459"/>
<evidence type="ECO:0000256" key="2">
    <source>
        <dbReference type="ARBA" id="ARBA00006275"/>
    </source>
</evidence>
<accession>A0A1N7MTG5</accession>
<dbReference type="InterPro" id="IPR011990">
    <property type="entry name" value="TPR-like_helical_dom_sf"/>
</dbReference>
<dbReference type="Gene3D" id="1.25.40.390">
    <property type="match status" value="1"/>
</dbReference>
<protein>
    <submittedName>
        <fullName evidence="9">SusD family protein</fullName>
    </submittedName>
</protein>
<reference evidence="9 10" key="1">
    <citation type="submission" date="2017-01" db="EMBL/GenBank/DDBJ databases">
        <authorList>
            <person name="Mah S.A."/>
            <person name="Swanson W.J."/>
            <person name="Moy G.W."/>
            <person name="Vacquier V.D."/>
        </authorList>
    </citation>
    <scope>NUCLEOTIDE SEQUENCE [LARGE SCALE GENOMIC DNA]</scope>
    <source>
        <strain evidence="9 10">DSM 18014</strain>
    </source>
</reference>
<sequence>MKQIFKKIKFKYAALLLLFVAVSCQSDYLETTPTDRLGYSDVVEKPQGLMNIINGIHRDMYVRTPYGQGYNGQTGAIVMFDSMADDLVHTGTGANWHIADLRWLSADIDTSTGTNYPWRFYYKIIGNANIVIDNAPKVFIEPSNQVVETALRDKALGEAYAYRAWAFFQLVQIYSKRYDKTLANNDADGGVILRLTNSLDPMKRSTVKETYDQIHLDLDKAIVLLAGKTRDHKSQFNVSIAKGIKARVYLTQQEWALAAQLANEARGTLPLMTNAEYVLGFNKISNNEWMWASEILPDNTDYFGNFGAYMSRNYNSTTIRTAPKAIYRPLYDAFPSTDIRKANFDPTGNHTSLGLPSNYTKRPYTSQKFLSVSVSDSRCDVPYMRVAEMILIEAEALARNGQEAASKTVFEILAKNRNPSYTSTNTGAAYITEIMNSRRLELWGEGFRWFDLKRLNLPVERNRMNGVTVPTANVNHVASVINSTYIIANTDPRWQFKIPRQEIDSNPLCKQNQ</sequence>
<dbReference type="SUPFAM" id="SSF48452">
    <property type="entry name" value="TPR-like"/>
    <property type="match status" value="1"/>
</dbReference>
<evidence type="ECO:0000256" key="3">
    <source>
        <dbReference type="ARBA" id="ARBA00022729"/>
    </source>
</evidence>
<name>A0A1N7MTG5_9FLAO</name>
<feature type="signal peptide" evidence="6">
    <location>
        <begin position="1"/>
        <end position="26"/>
    </location>
</feature>
<dbReference type="OrthoDB" id="630434at2"/>
<dbReference type="InterPro" id="IPR012944">
    <property type="entry name" value="SusD_RagB_dom"/>
</dbReference>
<gene>
    <name evidence="9" type="ORF">SAMN05421785_103459</name>
</gene>
<evidence type="ECO:0000313" key="9">
    <source>
        <dbReference type="EMBL" id="SIS89149.1"/>
    </source>
</evidence>
<evidence type="ECO:0000256" key="4">
    <source>
        <dbReference type="ARBA" id="ARBA00023136"/>
    </source>
</evidence>
<comment type="similarity">
    <text evidence="2">Belongs to the SusD family.</text>
</comment>
<evidence type="ECO:0000256" key="5">
    <source>
        <dbReference type="ARBA" id="ARBA00023237"/>
    </source>
</evidence>
<dbReference type="GO" id="GO:0009279">
    <property type="term" value="C:cell outer membrane"/>
    <property type="evidence" value="ECO:0007669"/>
    <property type="project" value="UniProtKB-SubCell"/>
</dbReference>
<dbReference type="Pfam" id="PF14322">
    <property type="entry name" value="SusD-like_3"/>
    <property type="match status" value="1"/>
</dbReference>
<dbReference type="PROSITE" id="PS51257">
    <property type="entry name" value="PROKAR_LIPOPROTEIN"/>
    <property type="match status" value="1"/>
</dbReference>
<dbReference type="RefSeq" id="WP_076391766.1">
    <property type="nucleotide sequence ID" value="NZ_FTOV01000003.1"/>
</dbReference>
<organism evidence="9 10">
    <name type="scientific">Chryseobacterium gambrini</name>
    <dbReference type="NCBI Taxonomy" id="373672"/>
    <lineage>
        <taxon>Bacteria</taxon>
        <taxon>Pseudomonadati</taxon>
        <taxon>Bacteroidota</taxon>
        <taxon>Flavobacteriia</taxon>
        <taxon>Flavobacteriales</taxon>
        <taxon>Weeksellaceae</taxon>
        <taxon>Chryseobacterium group</taxon>
        <taxon>Chryseobacterium</taxon>
    </lineage>
</organism>